<reference evidence="1 4" key="3">
    <citation type="submission" date="2020-08" db="EMBL/GenBank/DDBJ databases">
        <title>Genomic Encyclopedia of Type Strains, Phase III (KMG-III): the genomes of soil and plant-associated and newly described type strains.</title>
        <authorList>
            <person name="Whitman W."/>
        </authorList>
    </citation>
    <scope>NUCLEOTIDE SEQUENCE [LARGE SCALE GENOMIC DNA]</scope>
    <source>
        <strain evidence="1 4">CECT 3259</strain>
    </source>
</reference>
<dbReference type="Proteomes" id="UP000235945">
    <property type="component" value="Unassembled WGS sequence"/>
</dbReference>
<dbReference type="RefSeq" id="WP_102919282.1">
    <property type="nucleotide sequence ID" value="NZ_JACHJF010000065.1"/>
</dbReference>
<dbReference type="EMBL" id="LGUI01000005">
    <property type="protein sequence ID" value="PNE32323.1"/>
    <property type="molecule type" value="Genomic_DNA"/>
</dbReference>
<dbReference type="OrthoDB" id="4274517at2"/>
<keyword evidence="3" id="KW-1185">Reference proteome</keyword>
<gene>
    <name evidence="2" type="ORF">AF335_17010</name>
    <name evidence="1" type="ORF">FHS36_006766</name>
</gene>
<evidence type="ECO:0008006" key="5">
    <source>
        <dbReference type="Google" id="ProtNLM"/>
    </source>
</evidence>
<sequence>MAVTQQLARVSGAYITRCRASAAVSPDADPEWDPPAEDWIDLDWSPRFLRDACELAGVDSPTLEALNYALNGDASVDVSVLSHPEATGGFGPTPTALTPASVADVAAKLAGLDWDRVMAEIPADCRETIAGGDFSGDPLAYLTTHFMALRDFYVEAAQRGLFVVSWWD</sequence>
<accession>A0A2N8NU71</accession>
<reference evidence="2" key="2">
    <citation type="submission" date="2015-07" db="EMBL/GenBank/DDBJ databases">
        <authorList>
            <person name="Noorani M."/>
        </authorList>
    </citation>
    <scope>NUCLEOTIDE SEQUENCE [LARGE SCALE GENOMIC DNA]</scope>
    <source>
        <strain evidence="2">ATCC 27428</strain>
    </source>
</reference>
<dbReference type="AlphaFoldDB" id="A0A2N8NU71"/>
<organism evidence="2 3">
    <name type="scientific">Streptomyces eurocidicus</name>
    <name type="common">Streptoverticillium eurocidicus</name>
    <dbReference type="NCBI Taxonomy" id="66423"/>
    <lineage>
        <taxon>Bacteria</taxon>
        <taxon>Bacillati</taxon>
        <taxon>Actinomycetota</taxon>
        <taxon>Actinomycetes</taxon>
        <taxon>Kitasatosporales</taxon>
        <taxon>Streptomycetaceae</taxon>
        <taxon>Streptomyces</taxon>
    </lineage>
</organism>
<dbReference type="Proteomes" id="UP000528608">
    <property type="component" value="Unassembled WGS sequence"/>
</dbReference>
<proteinExistence type="predicted"/>
<dbReference type="Gene3D" id="3.40.1760.10">
    <property type="entry name" value="YfbM-like super family"/>
    <property type="match status" value="1"/>
</dbReference>
<dbReference type="InterPro" id="IPR015068">
    <property type="entry name" value="DUF1877"/>
</dbReference>
<dbReference type="EMBL" id="JACHJF010000065">
    <property type="protein sequence ID" value="MBB5123284.1"/>
    <property type="molecule type" value="Genomic_DNA"/>
</dbReference>
<evidence type="ECO:0000313" key="2">
    <source>
        <dbReference type="EMBL" id="PNE32323.1"/>
    </source>
</evidence>
<evidence type="ECO:0000313" key="4">
    <source>
        <dbReference type="Proteomes" id="UP000528608"/>
    </source>
</evidence>
<comment type="caution">
    <text evidence="2">The sequence shown here is derived from an EMBL/GenBank/DDBJ whole genome shotgun (WGS) entry which is preliminary data.</text>
</comment>
<reference evidence="3" key="1">
    <citation type="submission" date="2015-07" db="EMBL/GenBank/DDBJ databases">
        <authorList>
            <person name="Graham D.E."/>
            <person name="Giannone R.J."/>
            <person name="Gulvik C.A."/>
            <person name="Hettich R.L."/>
            <person name="Klingeman D.M."/>
            <person name="Mahan K.M."/>
            <person name="Parry R.J."/>
            <person name="Spain J.C."/>
        </authorList>
    </citation>
    <scope>NUCLEOTIDE SEQUENCE [LARGE SCALE GENOMIC DNA]</scope>
    <source>
        <strain evidence="3">ATCC 27428</strain>
    </source>
</reference>
<evidence type="ECO:0000313" key="3">
    <source>
        <dbReference type="Proteomes" id="UP000235945"/>
    </source>
</evidence>
<dbReference type="InterPro" id="IPR035944">
    <property type="entry name" value="YfbM-like_sf"/>
</dbReference>
<protein>
    <recommendedName>
        <fullName evidence="5">DUF1877 domain-containing protein</fullName>
    </recommendedName>
</protein>
<evidence type="ECO:0000313" key="1">
    <source>
        <dbReference type="EMBL" id="MBB5123284.1"/>
    </source>
</evidence>
<dbReference type="Pfam" id="PF08974">
    <property type="entry name" value="DUF1877"/>
    <property type="match status" value="1"/>
</dbReference>
<name>A0A2N8NU71_STREU</name>